<evidence type="ECO:0000313" key="1">
    <source>
        <dbReference type="EMBL" id="KAJ7718044.1"/>
    </source>
</evidence>
<name>A0AAD7HDI6_9AGAR</name>
<dbReference type="Proteomes" id="UP001215598">
    <property type="component" value="Unassembled WGS sequence"/>
</dbReference>
<protein>
    <submittedName>
        <fullName evidence="1">Uncharacterized protein</fullName>
    </submittedName>
</protein>
<comment type="caution">
    <text evidence="1">The sequence shown here is derived from an EMBL/GenBank/DDBJ whole genome shotgun (WGS) entry which is preliminary data.</text>
</comment>
<feature type="non-terminal residue" evidence="1">
    <location>
        <position position="1"/>
    </location>
</feature>
<evidence type="ECO:0000313" key="2">
    <source>
        <dbReference type="Proteomes" id="UP001215598"/>
    </source>
</evidence>
<gene>
    <name evidence="1" type="ORF">B0H16DRAFT_1219930</name>
</gene>
<sequence>VIDVARKYGVQFDTPHPSMEIKAALPLWHSFGENRSITQLNNKNQCKCLRINHDAHTIGDAVKIAERLEKGNHSPHRNCGCLDCTFDRDIRGCLNPHSCATAALRRFNELLPKWN</sequence>
<accession>A0AAD7HDI6</accession>
<feature type="non-terminal residue" evidence="1">
    <location>
        <position position="115"/>
    </location>
</feature>
<proteinExistence type="predicted"/>
<reference evidence="1" key="1">
    <citation type="submission" date="2023-03" db="EMBL/GenBank/DDBJ databases">
        <title>Massive genome expansion in bonnet fungi (Mycena s.s.) driven by repeated elements and novel gene families across ecological guilds.</title>
        <authorList>
            <consortium name="Lawrence Berkeley National Laboratory"/>
            <person name="Harder C.B."/>
            <person name="Miyauchi S."/>
            <person name="Viragh M."/>
            <person name="Kuo A."/>
            <person name="Thoen E."/>
            <person name="Andreopoulos B."/>
            <person name="Lu D."/>
            <person name="Skrede I."/>
            <person name="Drula E."/>
            <person name="Henrissat B."/>
            <person name="Morin E."/>
            <person name="Kohler A."/>
            <person name="Barry K."/>
            <person name="LaButti K."/>
            <person name="Morin E."/>
            <person name="Salamov A."/>
            <person name="Lipzen A."/>
            <person name="Mereny Z."/>
            <person name="Hegedus B."/>
            <person name="Baldrian P."/>
            <person name="Stursova M."/>
            <person name="Weitz H."/>
            <person name="Taylor A."/>
            <person name="Grigoriev I.V."/>
            <person name="Nagy L.G."/>
            <person name="Martin F."/>
            <person name="Kauserud H."/>
        </authorList>
    </citation>
    <scope>NUCLEOTIDE SEQUENCE</scope>
    <source>
        <strain evidence="1">CBHHK182m</strain>
    </source>
</reference>
<dbReference type="EMBL" id="JARKIB010000269">
    <property type="protein sequence ID" value="KAJ7718044.1"/>
    <property type="molecule type" value="Genomic_DNA"/>
</dbReference>
<dbReference type="AlphaFoldDB" id="A0AAD7HDI6"/>
<organism evidence="1 2">
    <name type="scientific">Mycena metata</name>
    <dbReference type="NCBI Taxonomy" id="1033252"/>
    <lineage>
        <taxon>Eukaryota</taxon>
        <taxon>Fungi</taxon>
        <taxon>Dikarya</taxon>
        <taxon>Basidiomycota</taxon>
        <taxon>Agaricomycotina</taxon>
        <taxon>Agaricomycetes</taxon>
        <taxon>Agaricomycetidae</taxon>
        <taxon>Agaricales</taxon>
        <taxon>Marasmiineae</taxon>
        <taxon>Mycenaceae</taxon>
        <taxon>Mycena</taxon>
    </lineage>
</organism>
<keyword evidence="2" id="KW-1185">Reference proteome</keyword>